<evidence type="ECO:0000313" key="2">
    <source>
        <dbReference type="Proteomes" id="UP000237580"/>
    </source>
</evidence>
<comment type="caution">
    <text evidence="1">The sequence shown here is derived from an EMBL/GenBank/DDBJ whole genome shotgun (WGS) entry which is preliminary data.</text>
</comment>
<accession>A0AB38EH95</accession>
<dbReference type="RefSeq" id="WP_104720374.1">
    <property type="nucleotide sequence ID" value="NZ_ODAL01000080.1"/>
</dbReference>
<dbReference type="AlphaFoldDB" id="A0AB38EH95"/>
<name>A0AB38EH95_9PSED</name>
<evidence type="ECO:0008006" key="3">
    <source>
        <dbReference type="Google" id="ProtNLM"/>
    </source>
</evidence>
<protein>
    <recommendedName>
        <fullName evidence="3">DUF1566 domain-containing protein</fullName>
    </recommendedName>
</protein>
<dbReference type="Proteomes" id="UP000237580">
    <property type="component" value="Unassembled WGS sequence"/>
</dbReference>
<proteinExistence type="predicted"/>
<organism evidence="1 2">
    <name type="scientific">Pseudomonas syringae pv. persicae</name>
    <dbReference type="NCBI Taxonomy" id="237306"/>
    <lineage>
        <taxon>Bacteria</taxon>
        <taxon>Pseudomonadati</taxon>
        <taxon>Pseudomonadota</taxon>
        <taxon>Gammaproteobacteria</taxon>
        <taxon>Pseudomonadales</taxon>
        <taxon>Pseudomonadaceae</taxon>
        <taxon>Pseudomonas</taxon>
    </lineage>
</organism>
<sequence length="203" mass="21700">MKPEMITLKVGDATIKIPASTVAQLALASVISQVAPPHISASNAPSVVGIPALGSYWPGEGGVNAGLMRGIEGGRDYYLIVPTSDDLGELKFGGYGEEIDGAGSASDGLANTQALVASEHKHPAALACVKFSADGKDDFYLPARRELQLAEANVPEVFAKGWHWSSSQRSADYAFTQYFDVAAQDCDDKLFELRVRPVRRLFI</sequence>
<dbReference type="EMBL" id="ODAM01000094">
    <property type="protein sequence ID" value="SOQ11895.1"/>
    <property type="molecule type" value="Genomic_DNA"/>
</dbReference>
<gene>
    <name evidence="1" type="ORF">NCPPB2254_03607</name>
</gene>
<reference evidence="1 2" key="1">
    <citation type="submission" date="2017-11" db="EMBL/GenBank/DDBJ databases">
        <authorList>
            <person name="Blom J."/>
        </authorList>
    </citation>
    <scope>NUCLEOTIDE SEQUENCE [LARGE SCALE GENOMIC DNA]</scope>
    <source>
        <strain evidence="1">NCPPB 2254</strain>
    </source>
</reference>
<evidence type="ECO:0000313" key="1">
    <source>
        <dbReference type="EMBL" id="SOQ11895.1"/>
    </source>
</evidence>